<proteinExistence type="predicted"/>
<evidence type="ECO:0000313" key="2">
    <source>
        <dbReference type="Proteomes" id="UP001281147"/>
    </source>
</evidence>
<evidence type="ECO:0000313" key="1">
    <source>
        <dbReference type="EMBL" id="KAK3686804.1"/>
    </source>
</evidence>
<dbReference type="EMBL" id="JAUTXU010000301">
    <property type="protein sequence ID" value="KAK3686804.1"/>
    <property type="molecule type" value="Genomic_DNA"/>
</dbReference>
<protein>
    <submittedName>
        <fullName evidence="1">Uncharacterized protein</fullName>
    </submittedName>
</protein>
<name>A0ACC3MH54_9PEZI</name>
<organism evidence="1 2">
    <name type="scientific">Vermiconidia calcicola</name>
    <dbReference type="NCBI Taxonomy" id="1690605"/>
    <lineage>
        <taxon>Eukaryota</taxon>
        <taxon>Fungi</taxon>
        <taxon>Dikarya</taxon>
        <taxon>Ascomycota</taxon>
        <taxon>Pezizomycotina</taxon>
        <taxon>Dothideomycetes</taxon>
        <taxon>Dothideomycetidae</taxon>
        <taxon>Mycosphaerellales</taxon>
        <taxon>Extremaceae</taxon>
        <taxon>Vermiconidia</taxon>
    </lineage>
</organism>
<dbReference type="Proteomes" id="UP001281147">
    <property type="component" value="Unassembled WGS sequence"/>
</dbReference>
<sequence length="520" mass="56743">MATTKILHPTVGPINGSTAKEGVVQFLGLQYATLADRFAPPAMREYGEQNETIEATKLGPQVLSVAPNADGEFALLQHTLEYDRSTLTQSDTEGLCLNITVPEATKGGPDTSTKLPVFVFIHGGGFVVGSNVYPHYRLGGPGFMTSSQMRKAGKKPNNGLRDQRTALLWLQKHISGFGGDPDNITLMGESAGGISACYHLFSKEPLFKRMMPMSGTMLLVPAVTPEVADANYADAMKALGLGGDHGDVENMVKMDAQEFVVRLARAGTPALPVLDDEICPTNFDFASIMNDKTSIPGQQWCEAVIIGDCAFDGNIQGLRFGHRKKGCADAFCKSITNTLGSSNSGTAEKLLSGYGLKPDLGDDEGFFKILQVANDLNFYIPTLALAQNLSKHMETYMYRFNQPNPWEGPWKGHATHILDLTFLLQNFNEYLDESQRGSAEQFAKDVIRFVNGQDPWTAWKRSGESQGEAKVLGPNEKMEVVEDVPEKVERRSIILDLAREVGLDKLNDALNAFLNTTPPV</sequence>
<comment type="caution">
    <text evidence="1">The sequence shown here is derived from an EMBL/GenBank/DDBJ whole genome shotgun (WGS) entry which is preliminary data.</text>
</comment>
<gene>
    <name evidence="1" type="ORF">LTR37_019437</name>
</gene>
<reference evidence="1" key="1">
    <citation type="submission" date="2023-07" db="EMBL/GenBank/DDBJ databases">
        <title>Black Yeasts Isolated from many extreme environments.</title>
        <authorList>
            <person name="Coleine C."/>
            <person name="Stajich J.E."/>
            <person name="Selbmann L."/>
        </authorList>
    </citation>
    <scope>NUCLEOTIDE SEQUENCE</scope>
    <source>
        <strain evidence="1">CCFEE 5714</strain>
    </source>
</reference>
<keyword evidence="2" id="KW-1185">Reference proteome</keyword>
<accession>A0ACC3MH54</accession>